<feature type="domain" description="DUF6311" evidence="2">
    <location>
        <begin position="16"/>
        <end position="407"/>
    </location>
</feature>
<dbReference type="Pfam" id="PF19830">
    <property type="entry name" value="DUF6311"/>
    <property type="match status" value="1"/>
</dbReference>
<keyword evidence="1" id="KW-0812">Transmembrane</keyword>
<protein>
    <recommendedName>
        <fullName evidence="2">DUF6311 domain-containing protein</fullName>
    </recommendedName>
</protein>
<dbReference type="AlphaFoldDB" id="A0A940S6M4"/>
<evidence type="ECO:0000313" key="3">
    <source>
        <dbReference type="EMBL" id="MBP0494095.1"/>
    </source>
</evidence>
<feature type="transmembrane region" description="Helical" evidence="1">
    <location>
        <begin position="138"/>
        <end position="157"/>
    </location>
</feature>
<organism evidence="3 4">
    <name type="scientific">Roseomonas indoligenes</name>
    <dbReference type="NCBI Taxonomy" id="2820811"/>
    <lineage>
        <taxon>Bacteria</taxon>
        <taxon>Pseudomonadati</taxon>
        <taxon>Pseudomonadota</taxon>
        <taxon>Alphaproteobacteria</taxon>
        <taxon>Acetobacterales</taxon>
        <taxon>Roseomonadaceae</taxon>
        <taxon>Roseomonas</taxon>
    </lineage>
</organism>
<keyword evidence="1" id="KW-0472">Membrane</keyword>
<gene>
    <name evidence="3" type="ORF">J5Y10_15020</name>
</gene>
<reference evidence="3" key="1">
    <citation type="submission" date="2021-03" db="EMBL/GenBank/DDBJ databases">
        <authorList>
            <person name="So Y."/>
        </authorList>
    </citation>
    <scope>NUCLEOTIDE SEQUENCE</scope>
    <source>
        <strain evidence="3">SG15</strain>
    </source>
</reference>
<feature type="transmembrane region" description="Helical" evidence="1">
    <location>
        <begin position="232"/>
        <end position="250"/>
    </location>
</feature>
<comment type="caution">
    <text evidence="3">The sequence shown here is derived from an EMBL/GenBank/DDBJ whole genome shotgun (WGS) entry which is preliminary data.</text>
</comment>
<dbReference type="Proteomes" id="UP000677537">
    <property type="component" value="Unassembled WGS sequence"/>
</dbReference>
<feature type="transmembrane region" description="Helical" evidence="1">
    <location>
        <begin position="296"/>
        <end position="314"/>
    </location>
</feature>
<keyword evidence="4" id="KW-1185">Reference proteome</keyword>
<sequence length="667" mass="70300">MMGSGAARRLSYGLAALMGLGAVLGLLGLEVVAGTGGLWRHTGTDGSQNLSGHLAFQADAWRWPLLVTRQLFWPQGLSVAMTDSNPLASLLAKAVAAPLAGHPVNLLGAWLGACWLLQPVAAVFALRGFGVPEGWRGVAAAGAAGAIALLWPTMLFRLGHVNLLGHFLLLAALGLAARAVLRPGRLPFLPSVAVLALAILTHPYNFLFAAAVLTAPLLRAHPAGRAGWWREAGRFLLILALPVLLFRVLSGSTGGADRGYGYYSMDLLSPVWPQLSGLFGGAVLDGTGGAYEGFNYLGAGVLLILALALALGWWRGWRAGLPLLILGLGLTAVAVTPRAYAGGHLVLPLPAWPWDQIFGIVRASGRAFWPVGYMLALAPLAWLARRLPLRALLPLLALALGLQAADAWPLLQQVHQRLAEGEPGLPPLPAMPEGMTLFRTAPVCPAPGLPSSIVERARLQAVRQGAALADIRASRQPRWFNCESGLSDALELPLRVGEVRLLVEPAIAALRPAALGDDATCRRQGAAVLCARGLALAGEVLPPGDALPEARLPEALGTGWVRAEGLAWTEGPRATLLFRNPGPPRRLRLALEGIGRRAGEARAAELRVNDAEPVPLSLPDLAETVVEVEIPSGPVRLAFDLYRPVDPGARGLAAPVRRAGLRLRGLE</sequence>
<feature type="transmembrane region" description="Helical" evidence="1">
    <location>
        <begin position="163"/>
        <end position="181"/>
    </location>
</feature>
<proteinExistence type="predicted"/>
<evidence type="ECO:0000313" key="4">
    <source>
        <dbReference type="Proteomes" id="UP000677537"/>
    </source>
</evidence>
<dbReference type="EMBL" id="JAGIZA010000008">
    <property type="protein sequence ID" value="MBP0494095.1"/>
    <property type="molecule type" value="Genomic_DNA"/>
</dbReference>
<feature type="transmembrane region" description="Helical" evidence="1">
    <location>
        <begin position="188"/>
        <end position="212"/>
    </location>
</feature>
<accession>A0A940S6M4</accession>
<evidence type="ECO:0000256" key="1">
    <source>
        <dbReference type="SAM" id="Phobius"/>
    </source>
</evidence>
<feature type="transmembrane region" description="Helical" evidence="1">
    <location>
        <begin position="367"/>
        <end position="384"/>
    </location>
</feature>
<feature type="transmembrane region" description="Helical" evidence="1">
    <location>
        <begin position="12"/>
        <end position="33"/>
    </location>
</feature>
<feature type="transmembrane region" description="Helical" evidence="1">
    <location>
        <begin position="391"/>
        <end position="411"/>
    </location>
</feature>
<dbReference type="InterPro" id="IPR046278">
    <property type="entry name" value="DUF6311"/>
</dbReference>
<feature type="transmembrane region" description="Helical" evidence="1">
    <location>
        <begin position="321"/>
        <end position="347"/>
    </location>
</feature>
<evidence type="ECO:0000259" key="2">
    <source>
        <dbReference type="Pfam" id="PF19830"/>
    </source>
</evidence>
<name>A0A940S6M4_9PROT</name>
<dbReference type="RefSeq" id="WP_209374832.1">
    <property type="nucleotide sequence ID" value="NZ_JAGIZA010000008.1"/>
</dbReference>
<keyword evidence="1" id="KW-1133">Transmembrane helix</keyword>